<dbReference type="EMBL" id="JAAIJQ010000026">
    <property type="protein sequence ID" value="NEV62355.1"/>
    <property type="molecule type" value="Genomic_DNA"/>
</dbReference>
<evidence type="ECO:0000256" key="1">
    <source>
        <dbReference type="SAM" id="MobiDB-lite"/>
    </source>
</evidence>
<dbReference type="Proteomes" id="UP000483379">
    <property type="component" value="Unassembled WGS sequence"/>
</dbReference>
<accession>A0A6M0K201</accession>
<comment type="caution">
    <text evidence="2">The sequence shown here is derived from an EMBL/GenBank/DDBJ whole genome shotgun (WGS) entry which is preliminary data.</text>
</comment>
<evidence type="ECO:0000313" key="3">
    <source>
        <dbReference type="Proteomes" id="UP000483379"/>
    </source>
</evidence>
<reference evidence="2 3" key="1">
    <citation type="submission" date="2020-02" db="EMBL/GenBank/DDBJ databases">
        <title>Genome sequences of Thiorhodococcus mannitoliphagus and Thiorhodococcus minor, purple sulfur photosynthetic bacteria in the gammaproteobacterial family, Chromatiaceae.</title>
        <authorList>
            <person name="Aviles F.A."/>
            <person name="Meyer T.E."/>
            <person name="Kyndt J.A."/>
        </authorList>
    </citation>
    <scope>NUCLEOTIDE SEQUENCE [LARGE SCALE GENOMIC DNA]</scope>
    <source>
        <strain evidence="2 3">DSM 11518</strain>
    </source>
</reference>
<sequence>MKRQIPKRPRQEPLIESILPEPSEPATDDGFIVGDAVVNVYQPRTELGRRLVELRRAHLLGGGKLLDWDEIEAEARERRGGVANA</sequence>
<feature type="region of interest" description="Disordered" evidence="1">
    <location>
        <begin position="1"/>
        <end position="27"/>
    </location>
</feature>
<organism evidence="2 3">
    <name type="scientific">Thiorhodococcus minor</name>
    <dbReference type="NCBI Taxonomy" id="57489"/>
    <lineage>
        <taxon>Bacteria</taxon>
        <taxon>Pseudomonadati</taxon>
        <taxon>Pseudomonadota</taxon>
        <taxon>Gammaproteobacteria</taxon>
        <taxon>Chromatiales</taxon>
        <taxon>Chromatiaceae</taxon>
        <taxon>Thiorhodococcus</taxon>
    </lineage>
</organism>
<gene>
    <name evidence="2" type="ORF">G3446_10715</name>
</gene>
<dbReference type="RefSeq" id="WP_164452825.1">
    <property type="nucleotide sequence ID" value="NZ_JAAIJQ010000026.1"/>
</dbReference>
<protein>
    <submittedName>
        <fullName evidence="2">Uncharacterized protein</fullName>
    </submittedName>
</protein>
<proteinExistence type="predicted"/>
<evidence type="ECO:0000313" key="2">
    <source>
        <dbReference type="EMBL" id="NEV62355.1"/>
    </source>
</evidence>
<keyword evidence="3" id="KW-1185">Reference proteome</keyword>
<name>A0A6M0K201_9GAMM</name>
<dbReference type="AlphaFoldDB" id="A0A6M0K201"/>